<dbReference type="RefSeq" id="WP_107684009.1">
    <property type="nucleotide sequence ID" value="NZ_PZKL01000037.1"/>
</dbReference>
<evidence type="ECO:0000313" key="2">
    <source>
        <dbReference type="Proteomes" id="UP000241986"/>
    </source>
</evidence>
<sequence length="168" mass="19244">MGSVVCYVVQEKNKSGQITSTYRTYDYFMALADLMLKLKKPLNVELRKKCSADKSAVYIDDCVLVPDFFEYVNISFVVADKQNLCRLLTVAIDTALIGSNEDIGFLPVSDPAYRTESYFNSVKTIARRLREWSCDDYDVARVISVCATRDPSHIFWLQRKQSVKKLEL</sequence>
<dbReference type="EMBL" id="PZKL01000037">
    <property type="protein sequence ID" value="PTH80126.1"/>
    <property type="molecule type" value="Genomic_DNA"/>
</dbReference>
<comment type="caution">
    <text evidence="1">The sequence shown here is derived from an EMBL/GenBank/DDBJ whole genome shotgun (WGS) entry which is preliminary data.</text>
</comment>
<dbReference type="AlphaFoldDB" id="A0A2T4N014"/>
<dbReference type="Proteomes" id="UP000241986">
    <property type="component" value="Unassembled WGS sequence"/>
</dbReference>
<organism evidence="1 2">
    <name type="scientific">Aeromonas veronii</name>
    <dbReference type="NCBI Taxonomy" id="654"/>
    <lineage>
        <taxon>Bacteria</taxon>
        <taxon>Pseudomonadati</taxon>
        <taxon>Pseudomonadota</taxon>
        <taxon>Gammaproteobacteria</taxon>
        <taxon>Aeromonadales</taxon>
        <taxon>Aeromonadaceae</taxon>
        <taxon>Aeromonas</taxon>
    </lineage>
</organism>
<reference evidence="1 2" key="1">
    <citation type="submission" date="2018-03" db="EMBL/GenBank/DDBJ databases">
        <title>Aeromonas veronii whole genome sequencing and analysis.</title>
        <authorList>
            <person name="Xie H."/>
            <person name="Liu T."/>
            <person name="Wang K."/>
        </authorList>
    </citation>
    <scope>NUCLEOTIDE SEQUENCE [LARGE SCALE GENOMIC DNA]</scope>
    <source>
        <strain evidence="1 2">XH.VA.1</strain>
    </source>
</reference>
<gene>
    <name evidence="1" type="ORF">DAA48_16310</name>
</gene>
<proteinExistence type="predicted"/>
<evidence type="ECO:0000313" key="1">
    <source>
        <dbReference type="EMBL" id="PTH80126.1"/>
    </source>
</evidence>
<protein>
    <submittedName>
        <fullName evidence="1">Uncharacterized protein</fullName>
    </submittedName>
</protein>
<name>A0A2T4N014_AERVE</name>
<accession>A0A2T4N014</accession>